<dbReference type="SUPFAM" id="SSF54637">
    <property type="entry name" value="Thioesterase/thiol ester dehydrase-isomerase"/>
    <property type="match status" value="1"/>
</dbReference>
<dbReference type="InterPro" id="IPR051257">
    <property type="entry name" value="Diverse_CBS-Domain"/>
</dbReference>
<dbReference type="InterPro" id="IPR028979">
    <property type="entry name" value="Ser_kin/Pase_Hpr-like_N_sf"/>
</dbReference>
<dbReference type="RefSeq" id="WP_074949715.1">
    <property type="nucleotide sequence ID" value="NZ_FPBV01000002.1"/>
</dbReference>
<evidence type="ECO:0000259" key="3">
    <source>
        <dbReference type="PROSITE" id="PS51371"/>
    </source>
</evidence>
<gene>
    <name evidence="4" type="ORF">SAMN05421543_102133</name>
</gene>
<dbReference type="InterPro" id="IPR036388">
    <property type="entry name" value="WH-like_DNA-bd_sf"/>
</dbReference>
<name>A0A1I7GCE1_9BACL</name>
<feature type="domain" description="CBS" evidence="3">
    <location>
        <begin position="255"/>
        <end position="315"/>
    </location>
</feature>
<dbReference type="AlphaFoldDB" id="A0A1I7GCE1"/>
<reference evidence="5" key="1">
    <citation type="submission" date="2016-10" db="EMBL/GenBank/DDBJ databases">
        <authorList>
            <person name="Varghese N."/>
        </authorList>
    </citation>
    <scope>NUCLEOTIDE SEQUENCE [LARGE SCALE GENOMIC DNA]</scope>
    <source>
        <strain evidence="5">DSM 17980</strain>
    </source>
</reference>
<keyword evidence="1 2" id="KW-0129">CBS domain</keyword>
<dbReference type="InterPro" id="IPR006683">
    <property type="entry name" value="Thioestr_dom"/>
</dbReference>
<dbReference type="Gene3D" id="3.10.129.10">
    <property type="entry name" value="Hotdog Thioesterase"/>
    <property type="match status" value="1"/>
</dbReference>
<evidence type="ECO:0000313" key="4">
    <source>
        <dbReference type="EMBL" id="SFU46139.1"/>
    </source>
</evidence>
<dbReference type="Gene3D" id="3.10.580.10">
    <property type="entry name" value="CBS-domain"/>
    <property type="match status" value="1"/>
</dbReference>
<dbReference type="Gene3D" id="1.10.10.10">
    <property type="entry name" value="Winged helix-like DNA-binding domain superfamily/Winged helix DNA-binding domain"/>
    <property type="match status" value="1"/>
</dbReference>
<dbReference type="EMBL" id="FPBV01000002">
    <property type="protein sequence ID" value="SFU46139.1"/>
    <property type="molecule type" value="Genomic_DNA"/>
</dbReference>
<evidence type="ECO:0000256" key="2">
    <source>
        <dbReference type="PROSITE-ProRule" id="PRU00703"/>
    </source>
</evidence>
<evidence type="ECO:0000313" key="5">
    <source>
        <dbReference type="Proteomes" id="UP000183508"/>
    </source>
</evidence>
<dbReference type="SUPFAM" id="SSF75138">
    <property type="entry name" value="HprK N-terminal domain-like"/>
    <property type="match status" value="1"/>
</dbReference>
<sequence>MGTKHEQILSYIESLPIGARISVRGVARTLRVSEGTAYRAIKEAELQGLVSAIDRIGTVRIERPQKKHIERLTFAEVVGIVDGTVLGGRDGLYKTLNKFVIGAMQLEAAVRYIEPGSLMIVGNREQVQRMSLEHGAAVLITGGFTASEEVQRLANERQLPIISCTYDTFTTATLINRAIYDRLIKKDIVFVEDVLSNQQLAVLPRRATVRDYLDIAEKSGHSRFPVVDDAGRVVGIVTARDVAESAPDTPVEQVMSRNPHTVSLKTPIASAAHQMVWEDIELMPVVQNKRLVGVLSRQDVIRALQLTSRQPQMSETVEGIVLRGFEEVHHDDRTLSVVGEVTAQMTGATGTLATGPLMVLIENCALACLQRNRKVDMVVENVTLYFMKPVPVDARLEVRARILDFGRRFAKVDVEVYAGQDFSAKAMLTTQVLER</sequence>
<dbReference type="Proteomes" id="UP000183508">
    <property type="component" value="Unassembled WGS sequence"/>
</dbReference>
<organism evidence="4 5">
    <name type="scientific">Alicyclobacillus macrosporangiidus</name>
    <dbReference type="NCBI Taxonomy" id="392015"/>
    <lineage>
        <taxon>Bacteria</taxon>
        <taxon>Bacillati</taxon>
        <taxon>Bacillota</taxon>
        <taxon>Bacilli</taxon>
        <taxon>Bacillales</taxon>
        <taxon>Alicyclobacillaceae</taxon>
        <taxon>Alicyclobacillus</taxon>
    </lineage>
</organism>
<evidence type="ECO:0000256" key="1">
    <source>
        <dbReference type="ARBA" id="ARBA00023122"/>
    </source>
</evidence>
<dbReference type="InterPro" id="IPR029069">
    <property type="entry name" value="HotDog_dom_sf"/>
</dbReference>
<keyword evidence="5" id="KW-1185">Reference proteome</keyword>
<dbReference type="Pfam" id="PF00571">
    <property type="entry name" value="CBS"/>
    <property type="match status" value="2"/>
</dbReference>
<dbReference type="STRING" id="392015.SAMN05421543_102133"/>
<dbReference type="InterPro" id="IPR010766">
    <property type="entry name" value="DRTGG"/>
</dbReference>
<dbReference type="Gene3D" id="3.40.1390.20">
    <property type="entry name" value="HprK N-terminal domain-like"/>
    <property type="match status" value="1"/>
</dbReference>
<feature type="domain" description="CBS" evidence="3">
    <location>
        <begin position="195"/>
        <end position="254"/>
    </location>
</feature>
<accession>A0A1I7GCE1</accession>
<dbReference type="OrthoDB" id="1790451at2"/>
<dbReference type="Pfam" id="PF07085">
    <property type="entry name" value="DRTGG"/>
    <property type="match status" value="1"/>
</dbReference>
<proteinExistence type="predicted"/>
<dbReference type="InterPro" id="IPR046342">
    <property type="entry name" value="CBS_dom_sf"/>
</dbReference>
<dbReference type="PROSITE" id="PS51371">
    <property type="entry name" value="CBS"/>
    <property type="match status" value="2"/>
</dbReference>
<dbReference type="Pfam" id="PF03061">
    <property type="entry name" value="4HBT"/>
    <property type="match status" value="1"/>
</dbReference>
<dbReference type="SUPFAM" id="SSF54631">
    <property type="entry name" value="CBS-domain pair"/>
    <property type="match status" value="1"/>
</dbReference>
<dbReference type="CDD" id="cd04596">
    <property type="entry name" value="CBS_pair_DRTGG_assoc"/>
    <property type="match status" value="1"/>
</dbReference>
<protein>
    <submittedName>
        <fullName evidence="4">Predicted transcriptional regulator containing CBS domains</fullName>
    </submittedName>
</protein>
<dbReference type="eggNOG" id="COG4109">
    <property type="taxonomic scope" value="Bacteria"/>
</dbReference>
<dbReference type="SMART" id="SM00116">
    <property type="entry name" value="CBS"/>
    <property type="match status" value="2"/>
</dbReference>
<dbReference type="InterPro" id="IPR000644">
    <property type="entry name" value="CBS_dom"/>
</dbReference>
<dbReference type="PANTHER" id="PTHR43080:SF2">
    <property type="entry name" value="CBS DOMAIN-CONTAINING PROTEIN"/>
    <property type="match status" value="1"/>
</dbReference>
<dbReference type="PANTHER" id="PTHR43080">
    <property type="entry name" value="CBS DOMAIN-CONTAINING PROTEIN CBSX3, MITOCHONDRIAL"/>
    <property type="match status" value="1"/>
</dbReference>